<dbReference type="InterPro" id="IPR016055">
    <property type="entry name" value="A-D-PHexomutase_a/b/a-I/II/III"/>
</dbReference>
<evidence type="ECO:0000259" key="8">
    <source>
        <dbReference type="Pfam" id="PF00408"/>
    </source>
</evidence>
<dbReference type="InterPro" id="IPR036900">
    <property type="entry name" value="A-D-PHexomutase_C_sf"/>
</dbReference>
<dbReference type="InterPro" id="IPR005843">
    <property type="entry name" value="A-D-PHexomutase_C"/>
</dbReference>
<evidence type="ECO:0000256" key="2">
    <source>
        <dbReference type="ARBA" id="ARBA00010231"/>
    </source>
</evidence>
<dbReference type="PROSITE" id="PS00710">
    <property type="entry name" value="PGM_PMM"/>
    <property type="match status" value="1"/>
</dbReference>
<keyword evidence="4 7" id="KW-0479">Metal-binding</keyword>
<feature type="domain" description="Alpha-D-phosphohexomutase C-terminal" evidence="8">
    <location>
        <begin position="395"/>
        <end position="454"/>
    </location>
</feature>
<dbReference type="PANTHER" id="PTHR42946:SF1">
    <property type="entry name" value="PHOSPHOGLUCOMUTASE (ALPHA-D-GLUCOSE-1,6-BISPHOSPHATE-DEPENDENT)"/>
    <property type="match status" value="1"/>
</dbReference>
<evidence type="ECO:0000313" key="12">
    <source>
        <dbReference type="EMBL" id="GBR76105.1"/>
    </source>
</evidence>
<name>A0A388TH05_9BACT</name>
<dbReference type="AlphaFoldDB" id="A0A388TH05"/>
<dbReference type="Proteomes" id="UP000275925">
    <property type="component" value="Unassembled WGS sequence"/>
</dbReference>
<keyword evidence="13" id="KW-1185">Reference proteome</keyword>
<reference evidence="12 13" key="1">
    <citation type="journal article" date="2019" name="ISME J.">
        <title>Genome analyses of uncultured TG2/ZB3 bacteria in 'Margulisbacteria' specifically attached to ectosymbiotic spirochetes of protists in the termite gut.</title>
        <authorList>
            <person name="Utami Y.D."/>
            <person name="Kuwahara H."/>
            <person name="Igai K."/>
            <person name="Murakami T."/>
            <person name="Sugaya K."/>
            <person name="Morikawa T."/>
            <person name="Nagura Y."/>
            <person name="Yuki M."/>
            <person name="Deevong P."/>
            <person name="Inoue T."/>
            <person name="Kihara K."/>
            <person name="Lo N."/>
            <person name="Yamada A."/>
            <person name="Ohkuma M."/>
            <person name="Hongoh Y."/>
        </authorList>
    </citation>
    <scope>NUCLEOTIDE SEQUENCE [LARGE SCALE GENOMIC DNA]</scope>
    <source>
        <strain evidence="12">NkOx7-02</strain>
    </source>
</reference>
<evidence type="ECO:0000256" key="1">
    <source>
        <dbReference type="ARBA" id="ARBA00001946"/>
    </source>
</evidence>
<dbReference type="Pfam" id="PF02880">
    <property type="entry name" value="PGM_PMM_III"/>
    <property type="match status" value="1"/>
</dbReference>
<dbReference type="InterPro" id="IPR005846">
    <property type="entry name" value="A-D-PHexomutase_a/b/a-III"/>
</dbReference>
<comment type="cofactor">
    <cofactor evidence="1">
        <name>Mg(2+)</name>
        <dbReference type="ChEBI" id="CHEBI:18420"/>
    </cofactor>
</comment>
<feature type="domain" description="Alpha-D-phosphohexomutase alpha/beta/alpha" evidence="9">
    <location>
        <begin position="8"/>
        <end position="131"/>
    </location>
</feature>
<dbReference type="GO" id="GO:0009252">
    <property type="term" value="P:peptidoglycan biosynthetic process"/>
    <property type="evidence" value="ECO:0007669"/>
    <property type="project" value="TreeGrafter"/>
</dbReference>
<sequence>MTLKISISGVRGIYGDTLTDDIVKKFGIAYSRFVNGGTVLVGSDTRRSGAKVKEALFRGLRFDGRAKIIDIGFLPTPTVQVITRTMNVDGAVIVTASHNPSPWNGLKFVRPDGIFLPTDEAQKLLDLYNQVSAGDLARTAEGRLAVETDLDAGDIHLAKIQKVINVDLIRQAGLKVVVDTCCGAGAIITRKLLEILGVQYQQINSQPDIEQCNRGLEPTAENIAQSLGAKVKEFQADIGFAQDPDADRLAIVDETGQAIGEDYTLCLAAEYLLRLRQQGRLPGQNKICTNLSTTRIIDDIAQKYGAEVVRTKIGEVNVSLAMQKTKAVGGGEGNGGIILPSIGYGRDSLGGIALLLQYLAESGQSVSELVKGNPRYVMHKTKIDCVSAPQAADILEKIKSRYAAEKLDTQDGVKVIFADGNWLHVRQSNTEPIIRIIAEAETLAKARELSEQVKTA</sequence>
<dbReference type="GO" id="GO:0008966">
    <property type="term" value="F:phosphoglucosamine mutase activity"/>
    <property type="evidence" value="ECO:0007669"/>
    <property type="project" value="InterPro"/>
</dbReference>
<dbReference type="GO" id="GO:0005975">
    <property type="term" value="P:carbohydrate metabolic process"/>
    <property type="evidence" value="ECO:0007669"/>
    <property type="project" value="InterPro"/>
</dbReference>
<organism evidence="12 13">
    <name type="scientific">Candidatus Termititenax persephonae</name>
    <dbReference type="NCBI Taxonomy" id="2218525"/>
    <lineage>
        <taxon>Bacteria</taxon>
        <taxon>Bacillati</taxon>
        <taxon>Candidatus Margulisiibacteriota</taxon>
        <taxon>Candidatus Termititenacia</taxon>
        <taxon>Candidatus Termititenacales</taxon>
        <taxon>Candidatus Termititenacaceae</taxon>
        <taxon>Candidatus Termititenax</taxon>
    </lineage>
</organism>
<dbReference type="EMBL" id="BGZO01000015">
    <property type="protein sequence ID" value="GBR76105.1"/>
    <property type="molecule type" value="Genomic_DNA"/>
</dbReference>
<evidence type="ECO:0000259" key="10">
    <source>
        <dbReference type="Pfam" id="PF02879"/>
    </source>
</evidence>
<keyword evidence="5 7" id="KW-0460">Magnesium</keyword>
<dbReference type="Pfam" id="PF00408">
    <property type="entry name" value="PGM_PMM_IV"/>
    <property type="match status" value="1"/>
</dbReference>
<comment type="similarity">
    <text evidence="2 7">Belongs to the phosphohexose mutase family.</text>
</comment>
<feature type="domain" description="Alpha-D-phosphohexomutase alpha/beta/alpha" evidence="10">
    <location>
        <begin position="156"/>
        <end position="256"/>
    </location>
</feature>
<dbReference type="SUPFAM" id="SSF55957">
    <property type="entry name" value="Phosphoglucomutase, C-terminal domain"/>
    <property type="match status" value="1"/>
</dbReference>
<dbReference type="InterPro" id="IPR016066">
    <property type="entry name" value="A-D-PHexomutase_CS"/>
</dbReference>
<dbReference type="InterPro" id="IPR024086">
    <property type="entry name" value="GlmM_arc-type"/>
</dbReference>
<evidence type="ECO:0000256" key="5">
    <source>
        <dbReference type="ARBA" id="ARBA00022842"/>
    </source>
</evidence>
<evidence type="ECO:0000256" key="3">
    <source>
        <dbReference type="ARBA" id="ARBA00022553"/>
    </source>
</evidence>
<dbReference type="Pfam" id="PF02878">
    <property type="entry name" value="PGM_PMM_I"/>
    <property type="match status" value="1"/>
</dbReference>
<evidence type="ECO:0000259" key="9">
    <source>
        <dbReference type="Pfam" id="PF02878"/>
    </source>
</evidence>
<dbReference type="InterPro" id="IPR005841">
    <property type="entry name" value="Alpha-D-phosphohexomutase_SF"/>
</dbReference>
<feature type="domain" description="Alpha-D-phosphohexomutase alpha/beta/alpha" evidence="11">
    <location>
        <begin position="262"/>
        <end position="372"/>
    </location>
</feature>
<dbReference type="Gene3D" id="3.30.310.50">
    <property type="entry name" value="Alpha-D-phosphohexomutase, C-terminal domain"/>
    <property type="match status" value="1"/>
</dbReference>
<protein>
    <submittedName>
        <fullName evidence="12">Phosphoglucosamine mutase</fullName>
    </submittedName>
</protein>
<evidence type="ECO:0000259" key="11">
    <source>
        <dbReference type="Pfam" id="PF02880"/>
    </source>
</evidence>
<accession>A0A388TH05</accession>
<dbReference type="SUPFAM" id="SSF53738">
    <property type="entry name" value="Phosphoglucomutase, first 3 domains"/>
    <property type="match status" value="3"/>
</dbReference>
<evidence type="ECO:0000256" key="7">
    <source>
        <dbReference type="RuleBase" id="RU004326"/>
    </source>
</evidence>
<evidence type="ECO:0000256" key="6">
    <source>
        <dbReference type="ARBA" id="ARBA00023235"/>
    </source>
</evidence>
<evidence type="ECO:0000313" key="13">
    <source>
        <dbReference type="Proteomes" id="UP000275925"/>
    </source>
</evidence>
<keyword evidence="6" id="KW-0413">Isomerase</keyword>
<dbReference type="InterPro" id="IPR050060">
    <property type="entry name" value="Phosphoglucosamine_mutase"/>
</dbReference>
<dbReference type="GO" id="GO:0004615">
    <property type="term" value="F:phosphomannomutase activity"/>
    <property type="evidence" value="ECO:0007669"/>
    <property type="project" value="TreeGrafter"/>
</dbReference>
<dbReference type="Gene3D" id="3.40.120.10">
    <property type="entry name" value="Alpha-D-Glucose-1,6-Bisphosphate, subunit A, domain 3"/>
    <property type="match status" value="3"/>
</dbReference>
<dbReference type="NCBIfam" id="TIGR03990">
    <property type="entry name" value="Arch_GlmM"/>
    <property type="match status" value="1"/>
</dbReference>
<dbReference type="GO" id="GO:0005829">
    <property type="term" value="C:cytosol"/>
    <property type="evidence" value="ECO:0007669"/>
    <property type="project" value="TreeGrafter"/>
</dbReference>
<gene>
    <name evidence="12" type="primary">algC</name>
    <name evidence="12" type="ORF">NO2_0713</name>
</gene>
<keyword evidence="3" id="KW-0597">Phosphoprotein</keyword>
<comment type="caution">
    <text evidence="12">The sequence shown here is derived from an EMBL/GenBank/DDBJ whole genome shotgun (WGS) entry which is preliminary data.</text>
</comment>
<dbReference type="PRINTS" id="PR00509">
    <property type="entry name" value="PGMPMM"/>
</dbReference>
<dbReference type="PANTHER" id="PTHR42946">
    <property type="entry name" value="PHOSPHOHEXOSE MUTASE"/>
    <property type="match status" value="1"/>
</dbReference>
<dbReference type="GO" id="GO:0000287">
    <property type="term" value="F:magnesium ion binding"/>
    <property type="evidence" value="ECO:0007669"/>
    <property type="project" value="InterPro"/>
</dbReference>
<dbReference type="InterPro" id="IPR005845">
    <property type="entry name" value="A-D-PHexomutase_a/b/a-II"/>
</dbReference>
<proteinExistence type="inferred from homology"/>
<dbReference type="GO" id="GO:0006048">
    <property type="term" value="P:UDP-N-acetylglucosamine biosynthetic process"/>
    <property type="evidence" value="ECO:0007669"/>
    <property type="project" value="TreeGrafter"/>
</dbReference>
<dbReference type="Pfam" id="PF02879">
    <property type="entry name" value="PGM_PMM_II"/>
    <property type="match status" value="1"/>
</dbReference>
<evidence type="ECO:0000256" key="4">
    <source>
        <dbReference type="ARBA" id="ARBA00022723"/>
    </source>
</evidence>
<dbReference type="InterPro" id="IPR005844">
    <property type="entry name" value="A-D-PHexomutase_a/b/a-I"/>
</dbReference>